<evidence type="ECO:0000313" key="4">
    <source>
        <dbReference type="Proteomes" id="UP000449678"/>
    </source>
</evidence>
<proteinExistence type="predicted"/>
<protein>
    <submittedName>
        <fullName evidence="3">Uncharacterized protein</fullName>
    </submittedName>
</protein>
<organism evidence="3 4">
    <name type="scientific">Duganella lactea</name>
    <dbReference type="NCBI Taxonomy" id="2692173"/>
    <lineage>
        <taxon>Bacteria</taxon>
        <taxon>Pseudomonadati</taxon>
        <taxon>Pseudomonadota</taxon>
        <taxon>Betaproteobacteria</taxon>
        <taxon>Burkholderiales</taxon>
        <taxon>Oxalobacteraceae</taxon>
        <taxon>Telluria group</taxon>
        <taxon>Duganella</taxon>
    </lineage>
</organism>
<feature type="compositionally biased region" description="Pro residues" evidence="1">
    <location>
        <begin position="156"/>
        <end position="166"/>
    </location>
</feature>
<feature type="transmembrane region" description="Helical" evidence="2">
    <location>
        <begin position="46"/>
        <end position="65"/>
    </location>
</feature>
<feature type="region of interest" description="Disordered" evidence="1">
    <location>
        <begin position="139"/>
        <end position="170"/>
    </location>
</feature>
<name>A0ABW9VBY2_9BURK</name>
<comment type="caution">
    <text evidence="3">The sequence shown here is derived from an EMBL/GenBank/DDBJ whole genome shotgun (WGS) entry which is preliminary data.</text>
</comment>
<evidence type="ECO:0000313" key="3">
    <source>
        <dbReference type="EMBL" id="MYM36143.1"/>
    </source>
</evidence>
<keyword evidence="4" id="KW-1185">Reference proteome</keyword>
<dbReference type="EMBL" id="WWCO01000012">
    <property type="protein sequence ID" value="MYM36143.1"/>
    <property type="molecule type" value="Genomic_DNA"/>
</dbReference>
<evidence type="ECO:0000256" key="2">
    <source>
        <dbReference type="SAM" id="Phobius"/>
    </source>
</evidence>
<keyword evidence="2" id="KW-0812">Transmembrane</keyword>
<dbReference type="Proteomes" id="UP000449678">
    <property type="component" value="Unassembled WGS sequence"/>
</dbReference>
<evidence type="ECO:0000256" key="1">
    <source>
        <dbReference type="SAM" id="MobiDB-lite"/>
    </source>
</evidence>
<gene>
    <name evidence="3" type="ORF">GTP38_17560</name>
</gene>
<reference evidence="3 4" key="1">
    <citation type="submission" date="2019-12" db="EMBL/GenBank/DDBJ databases">
        <title>Novel species isolated from a subtropical stream in China.</title>
        <authorList>
            <person name="Lu H."/>
        </authorList>
    </citation>
    <scope>NUCLEOTIDE SEQUENCE [LARGE SCALE GENOMIC DNA]</scope>
    <source>
        <strain evidence="3 4">FT94W</strain>
    </source>
</reference>
<feature type="compositionally biased region" description="Low complexity" evidence="1">
    <location>
        <begin position="139"/>
        <end position="155"/>
    </location>
</feature>
<dbReference type="RefSeq" id="WP_160991516.1">
    <property type="nucleotide sequence ID" value="NZ_WWCO01000012.1"/>
</dbReference>
<sequence>METSKPDLLTASPRAAADKRILAQLEHGPRTPAIAVRAAGWTIDGWTIGLCALLLVMCSVAWLMHDNRITPQTFRSAASTAAHSTALPTRTVPATHEEAATGAAAAIINEPATADHVATSAPVSSGPDTVSTAAIATATAPAPSRAAPHKPAGPTARPPVPKPPTPAGVDTDVTLLTALVAHAGKPALVSPERSRDIVERQDGDTTAQLLARCKQLGMIEGMLCRSRICSGRWENDAACRVPAH</sequence>
<keyword evidence="2" id="KW-0472">Membrane</keyword>
<keyword evidence="2" id="KW-1133">Transmembrane helix</keyword>
<accession>A0ABW9VBY2</accession>